<evidence type="ECO:0000313" key="2">
    <source>
        <dbReference type="Proteomes" id="UP000673975"/>
    </source>
</evidence>
<protein>
    <recommendedName>
        <fullName evidence="3">DNA-binding protein</fullName>
    </recommendedName>
</protein>
<comment type="caution">
    <text evidence="1">The sequence shown here is derived from an EMBL/GenBank/DDBJ whole genome shotgun (WGS) entry which is preliminary data.</text>
</comment>
<accession>A0A8J7RU65</accession>
<name>A0A8J7RU65_9BACT</name>
<gene>
    <name evidence="1" type="ORF">NATSA_10190</name>
</gene>
<dbReference type="RefSeq" id="WP_210512282.1">
    <property type="nucleotide sequence ID" value="NZ_JAFIDN010000007.1"/>
</dbReference>
<keyword evidence="2" id="KW-1185">Reference proteome</keyword>
<dbReference type="EMBL" id="JAFIDN010000007">
    <property type="protein sequence ID" value="MBP3193032.1"/>
    <property type="molecule type" value="Genomic_DNA"/>
</dbReference>
<dbReference type="AlphaFoldDB" id="A0A8J7RU65"/>
<sequence length="139" mass="15827">MKYFRKMLAYILPVLAVIMLAGLILSRVYQPEPSDPDPEIRISAFDAKDHVGEMAEVCGVVESADYVPRIGGEPTFLNLGRPHPDQPFTAVIWGDDRAKWQVPPEERYLTREVCISGRIEMHEGVPQIRVRRPDQIRSN</sequence>
<organism evidence="1 2">
    <name type="scientific">Natronogracilivirga saccharolytica</name>
    <dbReference type="NCBI Taxonomy" id="2812953"/>
    <lineage>
        <taxon>Bacteria</taxon>
        <taxon>Pseudomonadati</taxon>
        <taxon>Balneolota</taxon>
        <taxon>Balneolia</taxon>
        <taxon>Balneolales</taxon>
        <taxon>Cyclonatronaceae</taxon>
        <taxon>Natronogracilivirga</taxon>
    </lineage>
</organism>
<evidence type="ECO:0008006" key="3">
    <source>
        <dbReference type="Google" id="ProtNLM"/>
    </source>
</evidence>
<reference evidence="1" key="1">
    <citation type="submission" date="2021-02" db="EMBL/GenBank/DDBJ databases">
        <title>Natronogracilivirga saccharolytica gen. nov. sp. nov. a new anaerobic, haloalkiliphilic carbohydrate-fermenting bacterium from soda lake and proposing of Cyclonatronumiaceae fam. nov. in the phylum Balneolaeota.</title>
        <authorList>
            <person name="Zhilina T.N."/>
            <person name="Sorokin D.Y."/>
            <person name="Zavarzina D.G."/>
            <person name="Toshchakov S.V."/>
            <person name="Kublanov I.V."/>
        </authorList>
    </citation>
    <scope>NUCLEOTIDE SEQUENCE</scope>
    <source>
        <strain evidence="1">Z-1702</strain>
    </source>
</reference>
<evidence type="ECO:0000313" key="1">
    <source>
        <dbReference type="EMBL" id="MBP3193032.1"/>
    </source>
</evidence>
<proteinExistence type="predicted"/>
<dbReference type="Proteomes" id="UP000673975">
    <property type="component" value="Unassembled WGS sequence"/>
</dbReference>